<evidence type="ECO:0000256" key="1">
    <source>
        <dbReference type="SAM" id="Phobius"/>
    </source>
</evidence>
<name>A0A2P2D1I8_9LEPT</name>
<gene>
    <name evidence="2" type="ORF">LPTSP1_13420</name>
</gene>
<feature type="transmembrane region" description="Helical" evidence="1">
    <location>
        <begin position="6"/>
        <end position="27"/>
    </location>
</feature>
<keyword evidence="1" id="KW-0812">Transmembrane</keyword>
<reference evidence="2 3" key="1">
    <citation type="submission" date="2018-02" db="EMBL/GenBank/DDBJ databases">
        <title>Novel Leptospira species isolated from soil and water in Japan.</title>
        <authorList>
            <person name="Nakao R."/>
            <person name="Masuzawa T."/>
        </authorList>
    </citation>
    <scope>NUCLEOTIDE SEQUENCE [LARGE SCALE GENOMIC DNA]</scope>
    <source>
        <strain evidence="2 3">E8</strain>
    </source>
</reference>
<organism evidence="2 3">
    <name type="scientific">Leptospira johnsonii</name>
    <dbReference type="NCBI Taxonomy" id="1917820"/>
    <lineage>
        <taxon>Bacteria</taxon>
        <taxon>Pseudomonadati</taxon>
        <taxon>Spirochaetota</taxon>
        <taxon>Spirochaetia</taxon>
        <taxon>Leptospirales</taxon>
        <taxon>Leptospiraceae</taxon>
        <taxon>Leptospira</taxon>
    </lineage>
</organism>
<dbReference type="Proteomes" id="UP000245076">
    <property type="component" value="Unassembled WGS sequence"/>
</dbReference>
<keyword evidence="1" id="KW-0472">Membrane</keyword>
<comment type="caution">
    <text evidence="2">The sequence shown here is derived from an EMBL/GenBank/DDBJ whole genome shotgun (WGS) entry which is preliminary data.</text>
</comment>
<dbReference type="AlphaFoldDB" id="A0A2P2D1I8"/>
<dbReference type="RefSeq" id="WP_108928059.1">
    <property type="nucleotide sequence ID" value="NZ_BFAY01000007.1"/>
</dbReference>
<keyword evidence="3" id="KW-1185">Reference proteome</keyword>
<evidence type="ECO:0000313" key="3">
    <source>
        <dbReference type="Proteomes" id="UP000245076"/>
    </source>
</evidence>
<dbReference type="OrthoDB" id="330073at2"/>
<dbReference type="EMBL" id="BFAY01000007">
    <property type="protein sequence ID" value="GBF38351.1"/>
    <property type="molecule type" value="Genomic_DNA"/>
</dbReference>
<sequence length="138" mass="15467">MDFLLIFFYIVLVAIVAAPFVYVSVFAKHIPYETDPKSSELFDRRDVLLDNLKDLKIEFDTGKLTEIEFKSISSGLVKELEEQDERISQGKVTATLTSSKTEASAKSQLGGKFCHNCGFKIEIFGAKFCPECGTKLQI</sequence>
<proteinExistence type="predicted"/>
<protein>
    <submittedName>
        <fullName evidence="2">Zinc-ribbon domain protein</fullName>
    </submittedName>
</protein>
<evidence type="ECO:0000313" key="2">
    <source>
        <dbReference type="EMBL" id="GBF38351.1"/>
    </source>
</evidence>
<keyword evidence="1" id="KW-1133">Transmembrane helix</keyword>
<accession>A0A2P2D1I8</accession>